<dbReference type="PANTHER" id="PTHR13954">
    <property type="entry name" value="IRE1-RELATED"/>
    <property type="match status" value="1"/>
</dbReference>
<dbReference type="PROSITE" id="PS51392">
    <property type="entry name" value="KEN"/>
    <property type="match status" value="1"/>
</dbReference>
<evidence type="ECO:0000256" key="1">
    <source>
        <dbReference type="ARBA" id="ARBA00022729"/>
    </source>
</evidence>
<keyword evidence="2" id="KW-0547">Nucleotide-binding</keyword>
<dbReference type="PANTHER" id="PTHR13954:SF6">
    <property type="entry name" value="NON-SPECIFIC SERINE_THREONINE PROTEIN KINASE"/>
    <property type="match status" value="1"/>
</dbReference>
<dbReference type="GO" id="GO:0004674">
    <property type="term" value="F:protein serine/threonine kinase activity"/>
    <property type="evidence" value="ECO:0007669"/>
    <property type="project" value="InterPro"/>
</dbReference>
<dbReference type="GO" id="GO:0036498">
    <property type="term" value="P:IRE1-mediated unfolded protein response"/>
    <property type="evidence" value="ECO:0007669"/>
    <property type="project" value="TreeGrafter"/>
</dbReference>
<dbReference type="RefSeq" id="XP_030531091.2">
    <property type="nucleotide sequence ID" value="XM_030675231.2"/>
</dbReference>
<dbReference type="GO" id="GO:0051082">
    <property type="term" value="F:unfolded protein binding"/>
    <property type="evidence" value="ECO:0007669"/>
    <property type="project" value="TreeGrafter"/>
</dbReference>
<name>A0A8B8P8J8_9MYRT</name>
<dbReference type="AlphaFoldDB" id="A0A8B8P8J8"/>
<sequence length="194" mass="22697">MDFSSFLNIEHGEKLEVLRREMENFELWTASGHPSLLLLNLMGPKISNVIDHPMFWDSTKRPLFLCDASDKPQLEQFASNLRKEIHMGATWILPGHKDWHKMVDGDILLNLFAHELGVQHRFAHVVSFLRAIRNRFNHHIETPHLQQIEGPSPDGFDAYYSSRFPALLMHVYLVMYRNRGGEEVFGKYFTFFID</sequence>
<dbReference type="InterPro" id="IPR010513">
    <property type="entry name" value="KEN_dom"/>
</dbReference>
<dbReference type="InterPro" id="IPR038357">
    <property type="entry name" value="KEN_sf"/>
</dbReference>
<keyword evidence="5" id="KW-1185">Reference proteome</keyword>
<dbReference type="KEGG" id="rarg:115741355"/>
<reference evidence="6" key="1">
    <citation type="submission" date="2025-08" db="UniProtKB">
        <authorList>
            <consortium name="RefSeq"/>
        </authorList>
    </citation>
    <scope>IDENTIFICATION</scope>
    <source>
        <tissue evidence="6">Leaf</tissue>
    </source>
</reference>
<proteinExistence type="predicted"/>
<evidence type="ECO:0000256" key="2">
    <source>
        <dbReference type="ARBA" id="ARBA00022741"/>
    </source>
</evidence>
<keyword evidence="1" id="KW-0732">Signal</keyword>
<keyword evidence="3" id="KW-0067">ATP-binding</keyword>
<gene>
    <name evidence="6" type="primary">LOC115741355</name>
</gene>
<evidence type="ECO:0000313" key="5">
    <source>
        <dbReference type="Proteomes" id="UP000827889"/>
    </source>
</evidence>
<protein>
    <submittedName>
        <fullName evidence="6">Serine/threonine-protein kinase/endoribonuclease IRE1b-like</fullName>
    </submittedName>
</protein>
<evidence type="ECO:0000256" key="3">
    <source>
        <dbReference type="ARBA" id="ARBA00022840"/>
    </source>
</evidence>
<evidence type="ECO:0000313" key="6">
    <source>
        <dbReference type="RefSeq" id="XP_030531091.2"/>
    </source>
</evidence>
<dbReference type="Proteomes" id="UP000827889">
    <property type="component" value="Chromosome 8"/>
</dbReference>
<feature type="domain" description="KEN" evidence="4">
    <location>
        <begin position="58"/>
        <end position="191"/>
    </location>
</feature>
<dbReference type="GeneID" id="115741355"/>
<dbReference type="GO" id="GO:0006397">
    <property type="term" value="P:mRNA processing"/>
    <property type="evidence" value="ECO:0007669"/>
    <property type="project" value="InterPro"/>
</dbReference>
<organism evidence="5 6">
    <name type="scientific">Rhodamnia argentea</name>
    <dbReference type="NCBI Taxonomy" id="178133"/>
    <lineage>
        <taxon>Eukaryota</taxon>
        <taxon>Viridiplantae</taxon>
        <taxon>Streptophyta</taxon>
        <taxon>Embryophyta</taxon>
        <taxon>Tracheophyta</taxon>
        <taxon>Spermatophyta</taxon>
        <taxon>Magnoliopsida</taxon>
        <taxon>eudicotyledons</taxon>
        <taxon>Gunneridae</taxon>
        <taxon>Pentapetalae</taxon>
        <taxon>rosids</taxon>
        <taxon>malvids</taxon>
        <taxon>Myrtales</taxon>
        <taxon>Myrtaceae</taxon>
        <taxon>Myrtoideae</taxon>
        <taxon>Myrteae</taxon>
        <taxon>Australasian group</taxon>
        <taxon>Rhodamnia</taxon>
    </lineage>
</organism>
<dbReference type="GO" id="GO:0005524">
    <property type="term" value="F:ATP binding"/>
    <property type="evidence" value="ECO:0007669"/>
    <property type="project" value="UniProtKB-KW"/>
</dbReference>
<dbReference type="Pfam" id="PF06479">
    <property type="entry name" value="Ribonuc_2-5A"/>
    <property type="match status" value="1"/>
</dbReference>
<dbReference type="InterPro" id="IPR045133">
    <property type="entry name" value="IRE1/2-like"/>
</dbReference>
<evidence type="ECO:0000259" key="4">
    <source>
        <dbReference type="PROSITE" id="PS51392"/>
    </source>
</evidence>
<dbReference type="GO" id="GO:0004521">
    <property type="term" value="F:RNA endonuclease activity"/>
    <property type="evidence" value="ECO:0007669"/>
    <property type="project" value="InterPro"/>
</dbReference>
<dbReference type="Gene3D" id="1.20.1440.180">
    <property type="entry name" value="KEN domain"/>
    <property type="match status" value="1"/>
</dbReference>
<accession>A0A8B8P8J8</accession>
<dbReference type="GO" id="GO:1990604">
    <property type="term" value="C:IRE1-TRAF2-ASK1 complex"/>
    <property type="evidence" value="ECO:0007669"/>
    <property type="project" value="TreeGrafter"/>
</dbReference>